<reference evidence="12" key="2">
    <citation type="submission" date="2022-01" db="EMBL/GenBank/DDBJ databases">
        <authorList>
            <person name="Yamashiro T."/>
            <person name="Shiraishi A."/>
            <person name="Satake H."/>
            <person name="Nakayama K."/>
        </authorList>
    </citation>
    <scope>NUCLEOTIDE SEQUENCE</scope>
</reference>
<feature type="transmembrane region" description="Helical" evidence="10">
    <location>
        <begin position="1089"/>
        <end position="1108"/>
    </location>
</feature>
<dbReference type="CDD" id="cd03232">
    <property type="entry name" value="ABCG_PDR_domain2"/>
    <property type="match status" value="1"/>
</dbReference>
<proteinExistence type="inferred from homology"/>
<dbReference type="InterPro" id="IPR003439">
    <property type="entry name" value="ABC_transporter-like_ATP-bd"/>
</dbReference>
<feature type="transmembrane region" description="Helical" evidence="10">
    <location>
        <begin position="1265"/>
        <end position="1284"/>
    </location>
</feature>
<dbReference type="InterPro" id="IPR013525">
    <property type="entry name" value="ABC2_TM"/>
</dbReference>
<comment type="subcellular location">
    <subcellularLocation>
        <location evidence="1">Membrane</location>
        <topology evidence="1">Multi-pass membrane protein</topology>
    </subcellularLocation>
</comment>
<feature type="transmembrane region" description="Helical" evidence="10">
    <location>
        <begin position="1233"/>
        <end position="1253"/>
    </location>
</feature>
<dbReference type="Proteomes" id="UP001151760">
    <property type="component" value="Unassembled WGS sequence"/>
</dbReference>
<feature type="transmembrane region" description="Helical" evidence="10">
    <location>
        <begin position="563"/>
        <end position="582"/>
    </location>
</feature>
<dbReference type="Pfam" id="PF00005">
    <property type="entry name" value="ABC_tran"/>
    <property type="match status" value="2"/>
</dbReference>
<dbReference type="EMBL" id="BQNB010016635">
    <property type="protein sequence ID" value="GJT53991.1"/>
    <property type="molecule type" value="Genomic_DNA"/>
</dbReference>
<feature type="transmembrane region" description="Helical" evidence="10">
    <location>
        <begin position="618"/>
        <end position="637"/>
    </location>
</feature>
<comment type="caution">
    <text evidence="12">The sequence shown here is derived from an EMBL/GenBank/DDBJ whole genome shotgun (WGS) entry which is preliminary data.</text>
</comment>
<feature type="transmembrane region" description="Helical" evidence="10">
    <location>
        <begin position="588"/>
        <end position="611"/>
    </location>
</feature>
<evidence type="ECO:0000313" key="13">
    <source>
        <dbReference type="Proteomes" id="UP001151760"/>
    </source>
</evidence>
<dbReference type="InterPro" id="IPR034003">
    <property type="entry name" value="ABCG_PDR_2"/>
</dbReference>
<comment type="similarity">
    <text evidence="2">Belongs to the ABC transporter superfamily. ABCG family. PDR (TC 3.A.1.205) subfamily.</text>
</comment>
<dbReference type="Pfam" id="PF08370">
    <property type="entry name" value="PDR_assoc"/>
    <property type="match status" value="1"/>
</dbReference>
<evidence type="ECO:0000256" key="1">
    <source>
        <dbReference type="ARBA" id="ARBA00004141"/>
    </source>
</evidence>
<feature type="transmembrane region" description="Helical" evidence="10">
    <location>
        <begin position="529"/>
        <end position="551"/>
    </location>
</feature>
<evidence type="ECO:0000313" key="12">
    <source>
        <dbReference type="EMBL" id="GJT53991.1"/>
    </source>
</evidence>
<feature type="transmembrane region" description="Helical" evidence="10">
    <location>
        <begin position="478"/>
        <end position="497"/>
    </location>
</feature>
<evidence type="ECO:0000256" key="3">
    <source>
        <dbReference type="ARBA" id="ARBA00022448"/>
    </source>
</evidence>
<dbReference type="SUPFAM" id="SSF52540">
    <property type="entry name" value="P-loop containing nucleoside triphosphate hydrolases"/>
    <property type="match status" value="2"/>
</dbReference>
<evidence type="ECO:0000256" key="5">
    <source>
        <dbReference type="ARBA" id="ARBA00022737"/>
    </source>
</evidence>
<keyword evidence="8 10" id="KW-1133">Transmembrane helix</keyword>
<dbReference type="InterPro" id="IPR043926">
    <property type="entry name" value="ABCG_dom"/>
</dbReference>
<feature type="transmembrane region" description="Helical" evidence="10">
    <location>
        <begin position="1176"/>
        <end position="1196"/>
    </location>
</feature>
<evidence type="ECO:0000256" key="4">
    <source>
        <dbReference type="ARBA" id="ARBA00022692"/>
    </source>
</evidence>
<dbReference type="PANTHER" id="PTHR48040:SF65">
    <property type="entry name" value="AAA+ ATPASE DOMAIN, PLANT PDR ABC TRANSPORTER ASSOCIATED, ABC TRANSPORTER, G1"/>
    <property type="match status" value="1"/>
</dbReference>
<dbReference type="InterPro" id="IPR013581">
    <property type="entry name" value="PDR_assoc"/>
</dbReference>
<feature type="transmembrane region" description="Helical" evidence="10">
    <location>
        <begin position="669"/>
        <end position="696"/>
    </location>
</feature>
<sequence length="1341" mass="151147">MDGSDIYKAANSIRLGSLRVGSSSRASSLRNGSTSVWRNSGMDAFSKSVREEDDEEALKWASLEKLPTFDRLKKGLLFGSTGPSNEVDVDNLGADDRRHILDRLVKTADEDNEGFLLKLRNRLDSLFHVLPAAKRHITILDDVSGIVKPKRTSAYISQNDVHIGEMTVRETLAFSARIHIQTFSDMLAELSRRERDANIKPDPDLDIFMKAAATEGQEANVVTDYTLKLLGLDICADTMVGDQMIRGISGGQRKRVTTGEMIVGPSKVLLMDEISTGLDSSTTFQIVKSLKQFIHILEGTAVISLLQPAPETYDLFDDIILLTDGKIVYQGPREHVLEFFESMGFKCPERKGVADFLQEVTSKKDQQQYWKRRDMPYRFVTAKEFAEAYQSFHVGRKLATDLATPYDKSKSHPAALTTEKYGLNKKELLKACTDREILLMKRNSFVYFFKLAQLTVMAFISMTVFFRTELHKRTLTDGGFYTAASFFGVIMLMFNGMSEISMTIAKLPVFYKQRNFLFYPSWAYAIPSWIMKIPVSIVEAAVWTILTYYVMGFDPNVARFFKYFLILMLVNQMSSGLFRFIGALGRNMIVANTFGSFALLLVFALGGFILSRDDIKGWWIWGYWISPMMYAMNGIVVNEFLGHSWNRPLNGSTLGRQTITSRGFFAEAYWYWLAAGALVGFIIVLNICYALSLSLLDAFGKKKADISSLDESDEAVELSSMNNEDEGSQNKKKGMILPFEPHSITFDDVKYSVDMPQEMKDQGVSEDRLLLLKGVSGAFRPGVLTALMGVSGAGKTTLMDVLAGRKTGGYIEGDIKVSGYPKKQETFARISGYCEQNDIHSPHVTVYESLIYSAWLRLASDVDENQRVAFVDQVIDLVELNPLKDSLVGLPGVNGLSTEQRKRLTIAVELVANPSIIFMDEPTSGLDARAAAIVMRTVRNTVDTGRTVVCTIHQPSIDIFEAFDELFLMKRGGLELYAGPIGRNSCELIEYFEAIKGVSKITDGYNPATWMLEVSTSAQEASLGVDFTSIYRNSELYKKNKALIAELSVPRPGTKDLFFPTQYSQSFLVQCMACLWKQRWSYWRNPPYTAVRFVFTTFIGVIFGTMFWDIGGKRDTPQNLTNSIGSMYGAVLFLGIQNASAVQPVVDIERTVFYRERAAGMYSALPYAFAQVLVEIPYVFAQAVVYSLIVYAMIGFEWTAAKFFWYLFFQFCCFLYMTYYGMMTVAITPNASIAAIIAASFYGIFNLFSGYIIPRPSIPVWWRWYYWGNPLAWTIYGMIVSQFGDYTNEFPNTQTVKEYLDDYLGMKRSFIGPVAGVHIGLVLFFAFIFAYCIRSFNFQKR</sequence>
<evidence type="ECO:0000256" key="6">
    <source>
        <dbReference type="ARBA" id="ARBA00022741"/>
    </source>
</evidence>
<keyword evidence="13" id="KW-1185">Reference proteome</keyword>
<name>A0ABQ5ESJ4_9ASTR</name>
<dbReference type="PANTHER" id="PTHR48040">
    <property type="entry name" value="PLEIOTROPIC DRUG RESISTANCE PROTEIN 1-LIKE ISOFORM X1"/>
    <property type="match status" value="1"/>
</dbReference>
<evidence type="ECO:0000256" key="7">
    <source>
        <dbReference type="ARBA" id="ARBA00022840"/>
    </source>
</evidence>
<keyword evidence="4 10" id="KW-0812">Transmembrane</keyword>
<feature type="transmembrane region" description="Helical" evidence="10">
    <location>
        <begin position="445"/>
        <end position="466"/>
    </location>
</feature>
<feature type="domain" description="ABC transporter" evidence="11">
    <location>
        <begin position="87"/>
        <end position="349"/>
    </location>
</feature>
<organism evidence="12 13">
    <name type="scientific">Tanacetum coccineum</name>
    <dbReference type="NCBI Taxonomy" id="301880"/>
    <lineage>
        <taxon>Eukaryota</taxon>
        <taxon>Viridiplantae</taxon>
        <taxon>Streptophyta</taxon>
        <taxon>Embryophyta</taxon>
        <taxon>Tracheophyta</taxon>
        <taxon>Spermatophyta</taxon>
        <taxon>Magnoliopsida</taxon>
        <taxon>eudicotyledons</taxon>
        <taxon>Gunneridae</taxon>
        <taxon>Pentapetalae</taxon>
        <taxon>asterids</taxon>
        <taxon>campanulids</taxon>
        <taxon>Asterales</taxon>
        <taxon>Asteraceae</taxon>
        <taxon>Asteroideae</taxon>
        <taxon>Anthemideae</taxon>
        <taxon>Anthemidinae</taxon>
        <taxon>Tanacetum</taxon>
    </lineage>
</organism>
<dbReference type="Pfam" id="PF19055">
    <property type="entry name" value="ABC2_membrane_7"/>
    <property type="match status" value="1"/>
</dbReference>
<keyword evidence="9 10" id="KW-0472">Membrane</keyword>
<feature type="domain" description="ABC transporter" evidence="11">
    <location>
        <begin position="744"/>
        <end position="996"/>
    </location>
</feature>
<evidence type="ECO:0000256" key="8">
    <source>
        <dbReference type="ARBA" id="ARBA00022989"/>
    </source>
</evidence>
<evidence type="ECO:0000256" key="2">
    <source>
        <dbReference type="ARBA" id="ARBA00006012"/>
    </source>
</evidence>
<evidence type="ECO:0000259" key="11">
    <source>
        <dbReference type="PROSITE" id="PS50893"/>
    </source>
</evidence>
<evidence type="ECO:0000256" key="9">
    <source>
        <dbReference type="ARBA" id="ARBA00023136"/>
    </source>
</evidence>
<feature type="transmembrane region" description="Helical" evidence="10">
    <location>
        <begin position="1310"/>
        <end position="1333"/>
    </location>
</feature>
<dbReference type="InterPro" id="IPR003593">
    <property type="entry name" value="AAA+_ATPase"/>
</dbReference>
<dbReference type="PROSITE" id="PS50893">
    <property type="entry name" value="ABC_TRANSPORTER_2"/>
    <property type="match status" value="2"/>
</dbReference>
<keyword evidence="7" id="KW-0067">ATP-binding</keyword>
<dbReference type="InterPro" id="IPR027417">
    <property type="entry name" value="P-loop_NTPase"/>
</dbReference>
<keyword evidence="6" id="KW-0547">Nucleotide-binding</keyword>
<dbReference type="SMART" id="SM00382">
    <property type="entry name" value="AAA"/>
    <property type="match status" value="1"/>
</dbReference>
<accession>A0ABQ5ESJ4</accession>
<keyword evidence="3" id="KW-0813">Transport</keyword>
<keyword evidence="5" id="KW-0677">Repeat</keyword>
<dbReference type="Pfam" id="PF01061">
    <property type="entry name" value="ABC2_membrane"/>
    <property type="match status" value="2"/>
</dbReference>
<feature type="transmembrane region" description="Helical" evidence="10">
    <location>
        <begin position="1203"/>
        <end position="1227"/>
    </location>
</feature>
<gene>
    <name evidence="12" type="ORF">Tco_0989045</name>
</gene>
<protein>
    <submittedName>
        <fullName evidence="12">Pleiotropic drug resistance protein 1-like protein</fullName>
    </submittedName>
</protein>
<reference evidence="12" key="1">
    <citation type="journal article" date="2022" name="Int. J. Mol. Sci.">
        <title>Draft Genome of Tanacetum Coccineum: Genomic Comparison of Closely Related Tanacetum-Family Plants.</title>
        <authorList>
            <person name="Yamashiro T."/>
            <person name="Shiraishi A."/>
            <person name="Nakayama K."/>
            <person name="Satake H."/>
        </authorList>
    </citation>
    <scope>NUCLEOTIDE SEQUENCE</scope>
</reference>
<dbReference type="Gene3D" id="3.40.50.300">
    <property type="entry name" value="P-loop containing nucleotide triphosphate hydrolases"/>
    <property type="match status" value="2"/>
</dbReference>
<evidence type="ECO:0000256" key="10">
    <source>
        <dbReference type="SAM" id="Phobius"/>
    </source>
</evidence>